<proteinExistence type="predicted"/>
<keyword evidence="1" id="KW-1185">Reference proteome</keyword>
<name>A0A1I7W8L7_HETBA</name>
<evidence type="ECO:0000313" key="2">
    <source>
        <dbReference type="WBParaSite" id="Hba_00984"/>
    </source>
</evidence>
<dbReference type="Proteomes" id="UP000095283">
    <property type="component" value="Unplaced"/>
</dbReference>
<sequence length="75" mass="8810">MDVINYEYLYGFPAYWYSSLEAKKEIVPYANDMRQTASERLNRLLRECRDQAMSVFSCTYCAPLPGVAVWRSIEE</sequence>
<organism evidence="1 2">
    <name type="scientific">Heterorhabditis bacteriophora</name>
    <name type="common">Entomopathogenic nematode worm</name>
    <dbReference type="NCBI Taxonomy" id="37862"/>
    <lineage>
        <taxon>Eukaryota</taxon>
        <taxon>Metazoa</taxon>
        <taxon>Ecdysozoa</taxon>
        <taxon>Nematoda</taxon>
        <taxon>Chromadorea</taxon>
        <taxon>Rhabditida</taxon>
        <taxon>Rhabditina</taxon>
        <taxon>Rhabditomorpha</taxon>
        <taxon>Strongyloidea</taxon>
        <taxon>Heterorhabditidae</taxon>
        <taxon>Heterorhabditis</taxon>
    </lineage>
</organism>
<reference evidence="2" key="1">
    <citation type="submission" date="2016-11" db="UniProtKB">
        <authorList>
            <consortium name="WormBaseParasite"/>
        </authorList>
    </citation>
    <scope>IDENTIFICATION</scope>
</reference>
<dbReference type="AlphaFoldDB" id="A0A1I7W8L7"/>
<evidence type="ECO:0000313" key="1">
    <source>
        <dbReference type="Proteomes" id="UP000095283"/>
    </source>
</evidence>
<dbReference type="WBParaSite" id="Hba_00984">
    <property type="protein sequence ID" value="Hba_00984"/>
    <property type="gene ID" value="Hba_00984"/>
</dbReference>
<protein>
    <submittedName>
        <fullName evidence="2">Radical SAM protein</fullName>
    </submittedName>
</protein>
<accession>A0A1I7W8L7</accession>